<proteinExistence type="predicted"/>
<evidence type="ECO:0000313" key="2">
    <source>
        <dbReference type="Proteomes" id="UP000190460"/>
    </source>
</evidence>
<keyword evidence="2" id="KW-1185">Reference proteome</keyword>
<dbReference type="SUPFAM" id="SSF53850">
    <property type="entry name" value="Periplasmic binding protein-like II"/>
    <property type="match status" value="1"/>
</dbReference>
<protein>
    <submittedName>
        <fullName evidence="1">Phosphonate transport system substrate-binding protein</fullName>
    </submittedName>
</protein>
<dbReference type="Proteomes" id="UP000190460">
    <property type="component" value="Unassembled WGS sequence"/>
</dbReference>
<dbReference type="OrthoDB" id="34246at2"/>
<dbReference type="EMBL" id="FUYB01000008">
    <property type="protein sequence ID" value="SKA79463.1"/>
    <property type="molecule type" value="Genomic_DNA"/>
</dbReference>
<evidence type="ECO:0000313" key="1">
    <source>
        <dbReference type="EMBL" id="SKA79463.1"/>
    </source>
</evidence>
<dbReference type="Pfam" id="PF12974">
    <property type="entry name" value="Phosphonate-bd"/>
    <property type="match status" value="1"/>
</dbReference>
<organism evidence="1 2">
    <name type="scientific">Thiothrix eikelboomii</name>
    <dbReference type="NCBI Taxonomy" id="92487"/>
    <lineage>
        <taxon>Bacteria</taxon>
        <taxon>Pseudomonadati</taxon>
        <taxon>Pseudomonadota</taxon>
        <taxon>Gammaproteobacteria</taxon>
        <taxon>Thiotrichales</taxon>
        <taxon>Thiotrichaceae</taxon>
        <taxon>Thiothrix</taxon>
    </lineage>
</organism>
<reference evidence="1 2" key="1">
    <citation type="submission" date="2017-02" db="EMBL/GenBank/DDBJ databases">
        <authorList>
            <person name="Peterson S.W."/>
        </authorList>
    </citation>
    <scope>NUCLEOTIDE SEQUENCE [LARGE SCALE GENOMIC DNA]</scope>
    <source>
        <strain evidence="1 2">ATCC 49788</strain>
    </source>
</reference>
<accession>A0A1T4WQ38</accession>
<gene>
    <name evidence="1" type="ORF">SAMN02745130_02003</name>
</gene>
<name>A0A1T4WQ38_9GAMM</name>
<dbReference type="STRING" id="92487.SAMN02745130_02003"/>
<sequence>MKRPVMTISPDIGPDRIAGWYIFNTWLQKQWGHPVRLELFPSFQQQRAAIQRDEIGIIYANPFDAAMLVREKGFKAIAAAVGKSDEVVLAVHAESPIKRIEDLPMTCRAAMTEAPDVNTISAILLEPADITRQTLQTVTADTYVVVAKLVLQGKVDVGFFLAEAYDGLSRVVRSQLRELLRSQIHDIRHILLVEPQLHVEYETLRTILAKMSSDVKGRDALANLGFVDWELLRQEDTEFMIDLMDTLVT</sequence>
<dbReference type="RefSeq" id="WP_078922468.1">
    <property type="nucleotide sequence ID" value="NZ_FUYB01000008.1"/>
</dbReference>
<dbReference type="AlphaFoldDB" id="A0A1T4WQ38"/>